<protein>
    <submittedName>
        <fullName evidence="1">Uncharacterized protein</fullName>
    </submittedName>
</protein>
<evidence type="ECO:0000313" key="1">
    <source>
        <dbReference type="EMBL" id="MCU7378144.1"/>
    </source>
</evidence>
<dbReference type="RefSeq" id="WP_269478457.1">
    <property type="nucleotide sequence ID" value="NZ_JAOSHN010000003.1"/>
</dbReference>
<comment type="caution">
    <text evidence="1">The sequence shown here is derived from an EMBL/GenBank/DDBJ whole genome shotgun (WGS) entry which is preliminary data.</text>
</comment>
<dbReference type="Proteomes" id="UP001065549">
    <property type="component" value="Unassembled WGS sequence"/>
</dbReference>
<sequence>MIKLTDKEKEIVKKLDDSLFTAEYLEEWINRKDRVDVNAPAALQAVGAQGYYRAVRRIAEYGFFGEMEALLKHIEKLGTRYLEGEISDE</sequence>
<gene>
    <name evidence="1" type="ORF">OBO34_07225</name>
</gene>
<dbReference type="EMBL" id="JAOSHN010000003">
    <property type="protein sequence ID" value="MCU7378144.1"/>
    <property type="molecule type" value="Genomic_DNA"/>
</dbReference>
<reference evidence="1" key="1">
    <citation type="submission" date="2022-09" db="EMBL/GenBank/DDBJ databases">
        <title>Culturomic study of gut microbiota in children with autism spectrum disorder.</title>
        <authorList>
            <person name="Efimov B.A."/>
            <person name="Chaplin A.V."/>
            <person name="Sokolova S.R."/>
            <person name="Pikina A.P."/>
            <person name="Korzhanova M."/>
            <person name="Belova V."/>
            <person name="Korostin D."/>
        </authorList>
    </citation>
    <scope>NUCLEOTIDE SEQUENCE</scope>
    <source>
        <strain evidence="1">ASD5510</strain>
    </source>
</reference>
<dbReference type="AlphaFoldDB" id="A0A9J6QKX3"/>
<keyword evidence="2" id="KW-1185">Reference proteome</keyword>
<name>A0A9J6QKX3_9FIRM</name>
<evidence type="ECO:0000313" key="2">
    <source>
        <dbReference type="Proteomes" id="UP001065549"/>
    </source>
</evidence>
<proteinExistence type="predicted"/>
<organism evidence="1 2">
    <name type="scientific">Hominibacterium faecale</name>
    <dbReference type="NCBI Taxonomy" id="2839743"/>
    <lineage>
        <taxon>Bacteria</taxon>
        <taxon>Bacillati</taxon>
        <taxon>Bacillota</taxon>
        <taxon>Clostridia</taxon>
        <taxon>Peptostreptococcales</taxon>
        <taxon>Anaerovoracaceae</taxon>
        <taxon>Hominibacterium</taxon>
    </lineage>
</organism>
<accession>A0A9J6QKX3</accession>